<gene>
    <name evidence="1" type="ORF">AVEN_75679_1</name>
</gene>
<name>A0A4Y2D6M4_ARAVE</name>
<organism evidence="1 2">
    <name type="scientific">Araneus ventricosus</name>
    <name type="common">Orbweaver spider</name>
    <name type="synonym">Epeira ventricosa</name>
    <dbReference type="NCBI Taxonomy" id="182803"/>
    <lineage>
        <taxon>Eukaryota</taxon>
        <taxon>Metazoa</taxon>
        <taxon>Ecdysozoa</taxon>
        <taxon>Arthropoda</taxon>
        <taxon>Chelicerata</taxon>
        <taxon>Arachnida</taxon>
        <taxon>Araneae</taxon>
        <taxon>Araneomorphae</taxon>
        <taxon>Entelegynae</taxon>
        <taxon>Araneoidea</taxon>
        <taxon>Araneidae</taxon>
        <taxon>Araneus</taxon>
    </lineage>
</organism>
<evidence type="ECO:0000313" key="2">
    <source>
        <dbReference type="Proteomes" id="UP000499080"/>
    </source>
</evidence>
<keyword evidence="2" id="KW-1185">Reference proteome</keyword>
<reference evidence="1 2" key="1">
    <citation type="journal article" date="2019" name="Sci. Rep.">
        <title>Orb-weaving spider Araneus ventricosus genome elucidates the spidroin gene catalogue.</title>
        <authorList>
            <person name="Kono N."/>
            <person name="Nakamura H."/>
            <person name="Ohtoshi R."/>
            <person name="Moran D.A.P."/>
            <person name="Shinohara A."/>
            <person name="Yoshida Y."/>
            <person name="Fujiwara M."/>
            <person name="Mori M."/>
            <person name="Tomita M."/>
            <person name="Arakawa K."/>
        </authorList>
    </citation>
    <scope>NUCLEOTIDE SEQUENCE [LARGE SCALE GENOMIC DNA]</scope>
</reference>
<accession>A0A4Y2D6M4</accession>
<dbReference type="AlphaFoldDB" id="A0A4Y2D6M4"/>
<dbReference type="EMBL" id="BGPR01000303">
    <property type="protein sequence ID" value="GBM11736.1"/>
    <property type="molecule type" value="Genomic_DNA"/>
</dbReference>
<evidence type="ECO:0000313" key="1">
    <source>
        <dbReference type="EMBL" id="GBM11736.1"/>
    </source>
</evidence>
<comment type="caution">
    <text evidence="1">The sequence shown here is derived from an EMBL/GenBank/DDBJ whole genome shotgun (WGS) entry which is preliminary data.</text>
</comment>
<proteinExistence type="predicted"/>
<protein>
    <submittedName>
        <fullName evidence="1">Uncharacterized protein</fullName>
    </submittedName>
</protein>
<dbReference type="Proteomes" id="UP000499080">
    <property type="component" value="Unassembled WGS sequence"/>
</dbReference>
<sequence>MQRIPMKSSPNLRKNGRRSISPSSKLFLTLCLVSAKLLLMPSGLTPSINMRQTTSPASPALATHPVSLISPDLSPSVPGTLIQLQQCMAVTPQKVIDAALNTIDERFKENELDIFRSLKDVTCSNPSKIIKISSVQKVSETYDLDMEKNKGGDTNFSENVQKNTSTLCQKYPRG</sequence>